<dbReference type="Gramene" id="OMO55461">
    <property type="protein sequence ID" value="OMO55461"/>
    <property type="gene ID" value="CCACVL1_27232"/>
</dbReference>
<dbReference type="Proteomes" id="UP000188268">
    <property type="component" value="Unassembled WGS sequence"/>
</dbReference>
<dbReference type="AlphaFoldDB" id="A0A1R3GBL7"/>
<proteinExistence type="predicted"/>
<keyword evidence="2" id="KW-1185">Reference proteome</keyword>
<protein>
    <submittedName>
        <fullName evidence="1">Uncharacterized protein</fullName>
    </submittedName>
</protein>
<reference evidence="1 2" key="1">
    <citation type="submission" date="2013-09" db="EMBL/GenBank/DDBJ databases">
        <title>Corchorus capsularis genome sequencing.</title>
        <authorList>
            <person name="Alam M."/>
            <person name="Haque M.S."/>
            <person name="Islam M.S."/>
            <person name="Emdad E.M."/>
            <person name="Islam M.M."/>
            <person name="Ahmed B."/>
            <person name="Halim A."/>
            <person name="Hossen Q.M.M."/>
            <person name="Hossain M.Z."/>
            <person name="Ahmed R."/>
            <person name="Khan M.M."/>
            <person name="Islam R."/>
            <person name="Rashid M.M."/>
            <person name="Khan S.A."/>
            <person name="Rahman M.S."/>
            <person name="Alam M."/>
        </authorList>
    </citation>
    <scope>NUCLEOTIDE SEQUENCE [LARGE SCALE GENOMIC DNA]</scope>
    <source>
        <strain evidence="2">cv. CVL-1</strain>
        <tissue evidence="1">Whole seedling</tissue>
    </source>
</reference>
<evidence type="ECO:0000313" key="1">
    <source>
        <dbReference type="EMBL" id="OMO55461.1"/>
    </source>
</evidence>
<dbReference type="EMBL" id="AWWV01014663">
    <property type="protein sequence ID" value="OMO55461.1"/>
    <property type="molecule type" value="Genomic_DNA"/>
</dbReference>
<gene>
    <name evidence="1" type="ORF">CCACVL1_27232</name>
</gene>
<organism evidence="1 2">
    <name type="scientific">Corchorus capsularis</name>
    <name type="common">Jute</name>
    <dbReference type="NCBI Taxonomy" id="210143"/>
    <lineage>
        <taxon>Eukaryota</taxon>
        <taxon>Viridiplantae</taxon>
        <taxon>Streptophyta</taxon>
        <taxon>Embryophyta</taxon>
        <taxon>Tracheophyta</taxon>
        <taxon>Spermatophyta</taxon>
        <taxon>Magnoliopsida</taxon>
        <taxon>eudicotyledons</taxon>
        <taxon>Gunneridae</taxon>
        <taxon>Pentapetalae</taxon>
        <taxon>rosids</taxon>
        <taxon>malvids</taxon>
        <taxon>Malvales</taxon>
        <taxon>Malvaceae</taxon>
        <taxon>Grewioideae</taxon>
        <taxon>Apeibeae</taxon>
        <taxon>Corchorus</taxon>
    </lineage>
</organism>
<accession>A0A1R3GBL7</accession>
<evidence type="ECO:0000313" key="2">
    <source>
        <dbReference type="Proteomes" id="UP000188268"/>
    </source>
</evidence>
<comment type="caution">
    <text evidence="1">The sequence shown here is derived from an EMBL/GenBank/DDBJ whole genome shotgun (WGS) entry which is preliminary data.</text>
</comment>
<sequence>MKQLTSVQNHSAHRAVSRITETLNLVKT</sequence>
<name>A0A1R3GBL7_COCAP</name>